<dbReference type="PANTHER" id="PTHR11808">
    <property type="entry name" value="TRANS-SULFURATION ENZYME FAMILY MEMBER"/>
    <property type="match status" value="1"/>
</dbReference>
<proteinExistence type="inferred from homology"/>
<protein>
    <submittedName>
        <fullName evidence="4">Uncharacterized protein</fullName>
    </submittedName>
</protein>
<gene>
    <name evidence="4" type="ORF">CEP54_006528</name>
</gene>
<dbReference type="InterPro" id="IPR015424">
    <property type="entry name" value="PyrdxlP-dep_Trfase"/>
</dbReference>
<dbReference type="PANTHER" id="PTHR11808:SF35">
    <property type="entry name" value="CYSTATHIONINE GAMMA-SYNTHASE (AFU_ORTHOLOGUE AFUA_7G01590)"/>
    <property type="match status" value="1"/>
</dbReference>
<evidence type="ECO:0000256" key="1">
    <source>
        <dbReference type="ARBA" id="ARBA00001933"/>
    </source>
</evidence>
<dbReference type="SUPFAM" id="SSF53383">
    <property type="entry name" value="PLP-dependent transferases"/>
    <property type="match status" value="1"/>
</dbReference>
<dbReference type="Proteomes" id="UP000288168">
    <property type="component" value="Unassembled WGS sequence"/>
</dbReference>
<comment type="cofactor">
    <cofactor evidence="1 3">
        <name>pyridoxal 5'-phosphate</name>
        <dbReference type="ChEBI" id="CHEBI:597326"/>
    </cofactor>
</comment>
<dbReference type="GO" id="GO:0005737">
    <property type="term" value="C:cytoplasm"/>
    <property type="evidence" value="ECO:0007669"/>
    <property type="project" value="TreeGrafter"/>
</dbReference>
<reference evidence="4 5" key="1">
    <citation type="submission" date="2017-06" db="EMBL/GenBank/DDBJ databases">
        <title>Comparative genomic analysis of Ambrosia Fusariam Clade fungi.</title>
        <authorList>
            <person name="Stajich J.E."/>
            <person name="Carrillo J."/>
            <person name="Kijimoto T."/>
            <person name="Eskalen A."/>
            <person name="O'Donnell K."/>
            <person name="Kasson M."/>
        </authorList>
    </citation>
    <scope>NUCLEOTIDE SEQUENCE [LARGE SCALE GENOMIC DNA]</scope>
    <source>
        <strain evidence="4 5">NRRL62584</strain>
    </source>
</reference>
<dbReference type="AlphaFoldDB" id="A0A428Q6G0"/>
<evidence type="ECO:0000313" key="4">
    <source>
        <dbReference type="EMBL" id="RSL60861.1"/>
    </source>
</evidence>
<name>A0A428Q6G0_9HYPO</name>
<dbReference type="Pfam" id="PF01053">
    <property type="entry name" value="Cys_Met_Meta_PP"/>
    <property type="match status" value="1"/>
</dbReference>
<keyword evidence="2 3" id="KW-0663">Pyridoxal phosphate</keyword>
<dbReference type="STRING" id="1325734.A0A428Q6G0"/>
<comment type="similarity">
    <text evidence="3">Belongs to the trans-sulfuration enzymes family.</text>
</comment>
<evidence type="ECO:0000313" key="5">
    <source>
        <dbReference type="Proteomes" id="UP000288168"/>
    </source>
</evidence>
<dbReference type="GO" id="GO:0019346">
    <property type="term" value="P:transsulfuration"/>
    <property type="evidence" value="ECO:0007669"/>
    <property type="project" value="InterPro"/>
</dbReference>
<dbReference type="InterPro" id="IPR000277">
    <property type="entry name" value="Cys/Met-Metab_PyrdxlP-dep_enz"/>
</dbReference>
<keyword evidence="5" id="KW-1185">Reference proteome</keyword>
<dbReference type="InterPro" id="IPR015422">
    <property type="entry name" value="PyrdxlP-dep_Trfase_small"/>
</dbReference>
<dbReference type="EMBL" id="NKCI01000055">
    <property type="protein sequence ID" value="RSL60861.1"/>
    <property type="molecule type" value="Genomic_DNA"/>
</dbReference>
<comment type="caution">
    <text evidence="4">The sequence shown here is derived from an EMBL/GenBank/DDBJ whole genome shotgun (WGS) entry which is preliminary data.</text>
</comment>
<dbReference type="GO" id="GO:0030170">
    <property type="term" value="F:pyridoxal phosphate binding"/>
    <property type="evidence" value="ECO:0007669"/>
    <property type="project" value="InterPro"/>
</dbReference>
<evidence type="ECO:0000256" key="2">
    <source>
        <dbReference type="ARBA" id="ARBA00022898"/>
    </source>
</evidence>
<dbReference type="GO" id="GO:0016846">
    <property type="term" value="F:carbon-sulfur lyase activity"/>
    <property type="evidence" value="ECO:0007669"/>
    <property type="project" value="TreeGrafter"/>
</dbReference>
<sequence>MLCGVLVAHQDRKEWTETLYRDRRVMGSIVGSFEDWFRIRSLRTLHPRVAKQSQTAQKLALWLHEEVHKPGSLVRRMIDKVQHASMQEAALKDGLYIFQHAPSLGGVESLMQWRAMIDEGRDPRLIWVSCGVEDVEDMKAYMLQAFESLLRDFP</sequence>
<organism evidence="4 5">
    <name type="scientific">Fusarium duplospermum</name>
    <dbReference type="NCBI Taxonomy" id="1325734"/>
    <lineage>
        <taxon>Eukaryota</taxon>
        <taxon>Fungi</taxon>
        <taxon>Dikarya</taxon>
        <taxon>Ascomycota</taxon>
        <taxon>Pezizomycotina</taxon>
        <taxon>Sordariomycetes</taxon>
        <taxon>Hypocreomycetidae</taxon>
        <taxon>Hypocreales</taxon>
        <taxon>Nectriaceae</taxon>
        <taxon>Fusarium</taxon>
        <taxon>Fusarium solani species complex</taxon>
    </lineage>
</organism>
<evidence type="ECO:0000256" key="3">
    <source>
        <dbReference type="RuleBase" id="RU362118"/>
    </source>
</evidence>
<dbReference type="OrthoDB" id="3512640at2759"/>
<accession>A0A428Q6G0</accession>
<dbReference type="Gene3D" id="3.90.1150.10">
    <property type="entry name" value="Aspartate Aminotransferase, domain 1"/>
    <property type="match status" value="1"/>
</dbReference>